<organism evidence="4 5">
    <name type="scientific">Ferrimonas pelagia</name>
    <dbReference type="NCBI Taxonomy" id="1177826"/>
    <lineage>
        <taxon>Bacteria</taxon>
        <taxon>Pseudomonadati</taxon>
        <taxon>Pseudomonadota</taxon>
        <taxon>Gammaproteobacteria</taxon>
        <taxon>Alteromonadales</taxon>
        <taxon>Ferrimonadaceae</taxon>
        <taxon>Ferrimonas</taxon>
    </lineage>
</organism>
<evidence type="ECO:0000259" key="3">
    <source>
        <dbReference type="Pfam" id="PF13505"/>
    </source>
</evidence>
<gene>
    <name evidence="4" type="ORF">GCM10023333_40200</name>
</gene>
<dbReference type="EMBL" id="BAABJZ010000105">
    <property type="protein sequence ID" value="GAA4902091.1"/>
    <property type="molecule type" value="Genomic_DNA"/>
</dbReference>
<evidence type="ECO:0000313" key="5">
    <source>
        <dbReference type="Proteomes" id="UP001499988"/>
    </source>
</evidence>
<protein>
    <recommendedName>
        <fullName evidence="3">Outer membrane protein beta-barrel domain-containing protein</fullName>
    </recommendedName>
</protein>
<evidence type="ECO:0000256" key="2">
    <source>
        <dbReference type="SAM" id="SignalP"/>
    </source>
</evidence>
<evidence type="ECO:0000256" key="1">
    <source>
        <dbReference type="ARBA" id="ARBA00022729"/>
    </source>
</evidence>
<dbReference type="Gene3D" id="2.40.160.20">
    <property type="match status" value="1"/>
</dbReference>
<comment type="caution">
    <text evidence="4">The sequence shown here is derived from an EMBL/GenBank/DDBJ whole genome shotgun (WGS) entry which is preliminary data.</text>
</comment>
<feature type="domain" description="Outer membrane protein beta-barrel" evidence="3">
    <location>
        <begin position="14"/>
        <end position="179"/>
    </location>
</feature>
<dbReference type="NCBIfam" id="TIGR01414">
    <property type="entry name" value="autotrans_barl"/>
    <property type="match status" value="1"/>
</dbReference>
<dbReference type="InterPro" id="IPR027385">
    <property type="entry name" value="Beta-barrel_OMP"/>
</dbReference>
<keyword evidence="1 2" id="KW-0732">Signal</keyword>
<dbReference type="InterPro" id="IPR011250">
    <property type="entry name" value="OMP/PagP_B-barrel"/>
</dbReference>
<name>A0ABP9FG00_9GAMM</name>
<accession>A0ABP9FG00</accession>
<reference evidence="5" key="1">
    <citation type="journal article" date="2019" name="Int. J. Syst. Evol. Microbiol.">
        <title>The Global Catalogue of Microorganisms (GCM) 10K type strain sequencing project: providing services to taxonomists for standard genome sequencing and annotation.</title>
        <authorList>
            <consortium name="The Broad Institute Genomics Platform"/>
            <consortium name="The Broad Institute Genome Sequencing Center for Infectious Disease"/>
            <person name="Wu L."/>
            <person name="Ma J."/>
        </authorList>
    </citation>
    <scope>NUCLEOTIDE SEQUENCE [LARGE SCALE GENOMIC DNA]</scope>
    <source>
        <strain evidence="5">JCM 18401</strain>
    </source>
</reference>
<sequence>MEPGEDKMKRTALAVPLLAILCAPASLAKTGHFYAGGHVNYTQFKTINGDLQPLAATAQVGYQFNEYLGTELRAGAGVNSDDEASLEAKIKDHYGLYITAGTPLSDWSRLYAITGFSSIKAELHVPNERLSHSESGLSYGAGVSFSATKQFKVHIEYLQLLDRTDFDIRTLNLGVTYHF</sequence>
<evidence type="ECO:0000313" key="4">
    <source>
        <dbReference type="EMBL" id="GAA4902091.1"/>
    </source>
</evidence>
<dbReference type="InterPro" id="IPR006315">
    <property type="entry name" value="OM_autotransptr_brl_dom"/>
</dbReference>
<dbReference type="RefSeq" id="WP_345337298.1">
    <property type="nucleotide sequence ID" value="NZ_BAABJZ010000105.1"/>
</dbReference>
<dbReference type="SUPFAM" id="SSF56925">
    <property type="entry name" value="OMPA-like"/>
    <property type="match status" value="1"/>
</dbReference>
<feature type="chain" id="PRO_5047482349" description="Outer membrane protein beta-barrel domain-containing protein" evidence="2">
    <location>
        <begin position="29"/>
        <end position="179"/>
    </location>
</feature>
<feature type="signal peptide" evidence="2">
    <location>
        <begin position="1"/>
        <end position="28"/>
    </location>
</feature>
<dbReference type="Pfam" id="PF13505">
    <property type="entry name" value="OMP_b-brl"/>
    <property type="match status" value="1"/>
</dbReference>
<proteinExistence type="predicted"/>
<dbReference type="Proteomes" id="UP001499988">
    <property type="component" value="Unassembled WGS sequence"/>
</dbReference>
<keyword evidence="5" id="KW-1185">Reference proteome</keyword>